<feature type="transmembrane region" description="Helical" evidence="7">
    <location>
        <begin position="328"/>
        <end position="353"/>
    </location>
</feature>
<dbReference type="InterPro" id="IPR003706">
    <property type="entry name" value="CstA_N"/>
</dbReference>
<feature type="transmembrane region" description="Helical" evidence="7">
    <location>
        <begin position="480"/>
        <end position="498"/>
    </location>
</feature>
<dbReference type="EMBL" id="JADINH010000195">
    <property type="protein sequence ID" value="MBO8416660.1"/>
    <property type="molecule type" value="Genomic_DNA"/>
</dbReference>
<keyword evidence="6 7" id="KW-0472">Membrane</keyword>
<proteinExistence type="inferred from homology"/>
<dbReference type="InterPro" id="IPR051605">
    <property type="entry name" value="CstA"/>
</dbReference>
<dbReference type="AlphaFoldDB" id="A0A9D9DC25"/>
<evidence type="ECO:0000313" key="10">
    <source>
        <dbReference type="Proteomes" id="UP000823631"/>
    </source>
</evidence>
<keyword evidence="3" id="KW-1003">Cell membrane</keyword>
<feature type="domain" description="CstA N-terminal" evidence="8">
    <location>
        <begin position="367"/>
        <end position="520"/>
    </location>
</feature>
<feature type="transmembrane region" description="Helical" evidence="7">
    <location>
        <begin position="292"/>
        <end position="316"/>
    </location>
</feature>
<dbReference type="GO" id="GO:0009267">
    <property type="term" value="P:cellular response to starvation"/>
    <property type="evidence" value="ECO:0007669"/>
    <property type="project" value="InterPro"/>
</dbReference>
<comment type="similarity">
    <text evidence="2">Belongs to the peptide transporter carbon starvation (CstA) (TC 2.A.114) family.</text>
</comment>
<evidence type="ECO:0000256" key="5">
    <source>
        <dbReference type="ARBA" id="ARBA00022989"/>
    </source>
</evidence>
<evidence type="ECO:0000256" key="3">
    <source>
        <dbReference type="ARBA" id="ARBA00022475"/>
    </source>
</evidence>
<feature type="transmembrane region" description="Helical" evidence="7">
    <location>
        <begin position="85"/>
        <end position="108"/>
    </location>
</feature>
<reference evidence="9" key="1">
    <citation type="submission" date="2020-10" db="EMBL/GenBank/DDBJ databases">
        <authorList>
            <person name="Gilroy R."/>
        </authorList>
    </citation>
    <scope>NUCLEOTIDE SEQUENCE</scope>
    <source>
        <strain evidence="9">17213</strain>
    </source>
</reference>
<dbReference type="PANTHER" id="PTHR30252:SF0">
    <property type="entry name" value="PEPTIDE TRANSPORTER CSTA"/>
    <property type="match status" value="1"/>
</dbReference>
<gene>
    <name evidence="9" type="ORF">IAB19_09800</name>
</gene>
<dbReference type="GO" id="GO:0005886">
    <property type="term" value="C:plasma membrane"/>
    <property type="evidence" value="ECO:0007669"/>
    <property type="project" value="UniProtKB-SubCell"/>
</dbReference>
<feature type="transmembrane region" description="Helical" evidence="7">
    <location>
        <begin position="452"/>
        <end position="474"/>
    </location>
</feature>
<accession>A0A9D9DC25</accession>
<feature type="domain" description="CstA N-terminal" evidence="8">
    <location>
        <begin position="4"/>
        <end position="362"/>
    </location>
</feature>
<dbReference type="PANTHER" id="PTHR30252">
    <property type="entry name" value="INNER MEMBRANE PEPTIDE TRANSPORTER"/>
    <property type="match status" value="1"/>
</dbReference>
<feature type="transmembrane region" description="Helical" evidence="7">
    <location>
        <begin position="157"/>
        <end position="176"/>
    </location>
</feature>
<evidence type="ECO:0000256" key="1">
    <source>
        <dbReference type="ARBA" id="ARBA00004651"/>
    </source>
</evidence>
<keyword evidence="5 7" id="KW-1133">Transmembrane helix</keyword>
<organism evidence="9 10">
    <name type="scientific">Candidatus Avisuccinivibrio stercorigallinarum</name>
    <dbReference type="NCBI Taxonomy" id="2840704"/>
    <lineage>
        <taxon>Bacteria</taxon>
        <taxon>Pseudomonadati</taxon>
        <taxon>Pseudomonadota</taxon>
        <taxon>Gammaproteobacteria</taxon>
        <taxon>Aeromonadales</taxon>
        <taxon>Succinivibrionaceae</taxon>
        <taxon>Succinivibrionaceae incertae sedis</taxon>
        <taxon>Candidatus Avisuccinivibrio</taxon>
    </lineage>
</organism>
<evidence type="ECO:0000256" key="2">
    <source>
        <dbReference type="ARBA" id="ARBA00007755"/>
    </source>
</evidence>
<comment type="caution">
    <text evidence="9">The sequence shown here is derived from an EMBL/GenBank/DDBJ whole genome shotgun (WGS) entry which is preliminary data.</text>
</comment>
<feature type="transmembrane region" description="Helical" evidence="7">
    <location>
        <begin position="535"/>
        <end position="559"/>
    </location>
</feature>
<dbReference type="Proteomes" id="UP000823631">
    <property type="component" value="Unassembled WGS sequence"/>
</dbReference>
<evidence type="ECO:0000313" key="9">
    <source>
        <dbReference type="EMBL" id="MBO8416660.1"/>
    </source>
</evidence>
<name>A0A9D9DC25_9GAMM</name>
<feature type="transmembrane region" description="Helical" evidence="7">
    <location>
        <begin position="222"/>
        <end position="244"/>
    </location>
</feature>
<feature type="transmembrane region" description="Helical" evidence="7">
    <location>
        <begin position="129"/>
        <end position="151"/>
    </location>
</feature>
<evidence type="ECO:0000259" key="8">
    <source>
        <dbReference type="Pfam" id="PF02554"/>
    </source>
</evidence>
<feature type="transmembrane region" description="Helical" evidence="7">
    <location>
        <begin position="505"/>
        <end position="523"/>
    </location>
</feature>
<feature type="transmembrane region" description="Helical" evidence="7">
    <location>
        <begin position="188"/>
        <end position="210"/>
    </location>
</feature>
<protein>
    <submittedName>
        <fullName evidence="9">Carbon starvation protein A</fullName>
    </submittedName>
</protein>
<evidence type="ECO:0000256" key="6">
    <source>
        <dbReference type="ARBA" id="ARBA00023136"/>
    </source>
</evidence>
<evidence type="ECO:0000256" key="7">
    <source>
        <dbReference type="SAM" id="Phobius"/>
    </source>
</evidence>
<sequence length="574" mass="62439">MTGSLLFCICLAYFVAAYFIYGGFLKRVFAVDPKRPTPAHTNYDGIDFVPTPRIVLFGHHFASIAGPGPIVGPIMAAYFGWLPALIWILVGCVFVGAFHDFAALTMSVRNKGKSISSIMERLMGFSGRQIFLIFCLACLVLIVAIFTLLIAGMFTSIPAVATASLIFIAMAPLFGLTTIKFGVGLRNASFVFVPLVFLTVAVGNLLPLDLTAMGLTSAQSTYVWIAVLAVYIFAASVVPVQWLLQPRDYLNSYLLYGMLLLGFVSILVYNPQINLSAFNGWQAVTADGNLTAMIPALFIFIACGACSGFHALVASGTTSKQINSEKDLLCIGYGGMIVEGILGVMALVAVMAMEPATFMELGKNQPMAFAVGIASFSAALGIPQVYAQIFISLAISAFMMTSLDTATRLGRFLWQEVFQPRQYKPSKPGEELIELENKPELSPWRKAITNPFLAAFIIVGASILMALSGSAASIWPIFGASNQLMAALTFLAITLYLLMKESKWYLAFFPMVFMMVMSLWGIVQIVQQQWGHNLVLVSSGLFLLIMALLMVGVGVSIMAQHLRLLRAEHHMQMD</sequence>
<reference evidence="9" key="2">
    <citation type="journal article" date="2021" name="PeerJ">
        <title>Extensive microbial diversity within the chicken gut microbiome revealed by metagenomics and culture.</title>
        <authorList>
            <person name="Gilroy R."/>
            <person name="Ravi A."/>
            <person name="Getino M."/>
            <person name="Pursley I."/>
            <person name="Horton D.L."/>
            <person name="Alikhan N.F."/>
            <person name="Baker D."/>
            <person name="Gharbi K."/>
            <person name="Hall N."/>
            <person name="Watson M."/>
            <person name="Adriaenssens E.M."/>
            <person name="Foster-Nyarko E."/>
            <person name="Jarju S."/>
            <person name="Secka A."/>
            <person name="Antonio M."/>
            <person name="Oren A."/>
            <person name="Chaudhuri R.R."/>
            <person name="La Ragione R."/>
            <person name="Hildebrand F."/>
            <person name="Pallen M.J."/>
        </authorList>
    </citation>
    <scope>NUCLEOTIDE SEQUENCE</scope>
    <source>
        <strain evidence="9">17213</strain>
    </source>
</reference>
<feature type="transmembrane region" description="Helical" evidence="7">
    <location>
        <begin position="373"/>
        <end position="398"/>
    </location>
</feature>
<feature type="transmembrane region" description="Helical" evidence="7">
    <location>
        <begin position="253"/>
        <end position="272"/>
    </location>
</feature>
<feature type="transmembrane region" description="Helical" evidence="7">
    <location>
        <begin position="6"/>
        <end position="25"/>
    </location>
</feature>
<dbReference type="Pfam" id="PF02554">
    <property type="entry name" value="CstA"/>
    <property type="match status" value="2"/>
</dbReference>
<evidence type="ECO:0000256" key="4">
    <source>
        <dbReference type="ARBA" id="ARBA00022692"/>
    </source>
</evidence>
<comment type="subcellular location">
    <subcellularLocation>
        <location evidence="1">Cell membrane</location>
        <topology evidence="1">Multi-pass membrane protein</topology>
    </subcellularLocation>
</comment>
<keyword evidence="4 7" id="KW-0812">Transmembrane</keyword>